<dbReference type="Proteomes" id="UP000270866">
    <property type="component" value="Chromosome 4"/>
</dbReference>
<protein>
    <submittedName>
        <fullName evidence="1">Uncharacterized protein</fullName>
    </submittedName>
</protein>
<organism evidence="1 2">
    <name type="scientific">Fusarium oxysporum f. sp. cepae</name>
    <dbReference type="NCBI Taxonomy" id="396571"/>
    <lineage>
        <taxon>Eukaryota</taxon>
        <taxon>Fungi</taxon>
        <taxon>Dikarya</taxon>
        <taxon>Ascomycota</taxon>
        <taxon>Pezizomycotina</taxon>
        <taxon>Sordariomycetes</taxon>
        <taxon>Hypocreomycetidae</taxon>
        <taxon>Hypocreales</taxon>
        <taxon>Nectriaceae</taxon>
        <taxon>Fusarium</taxon>
        <taxon>Fusarium oxysporum species complex</taxon>
    </lineage>
</organism>
<evidence type="ECO:0000313" key="1">
    <source>
        <dbReference type="EMBL" id="RKK24336.1"/>
    </source>
</evidence>
<dbReference type="AlphaFoldDB" id="A0A3L6NXN8"/>
<accession>A0A3L6NXN8</accession>
<name>A0A3L6NXN8_FUSOX</name>
<sequence length="82" mass="9320">MPNEARYPTQSKFHLCPSLLEDGPLLVSFSGQPEDEIQVIHHLLLDKLPRKATISMLHEATELKHIFLEGIPHFQHLSLVDA</sequence>
<proteinExistence type="predicted"/>
<evidence type="ECO:0000313" key="2">
    <source>
        <dbReference type="Proteomes" id="UP000270866"/>
    </source>
</evidence>
<comment type="caution">
    <text evidence="1">The sequence shown here is derived from an EMBL/GenBank/DDBJ whole genome shotgun (WGS) entry which is preliminary data.</text>
</comment>
<reference evidence="1 2" key="1">
    <citation type="journal article" date="2018" name="Sci. Rep.">
        <title>Characterisation of pathogen-specific regions and novel effector candidates in Fusarium oxysporum f. sp. cepae.</title>
        <authorList>
            <person name="Armitage A.D."/>
            <person name="Taylor A."/>
            <person name="Sobczyk M.K."/>
            <person name="Baxter L."/>
            <person name="Greenfield B.P."/>
            <person name="Bates H.J."/>
            <person name="Wilson F."/>
            <person name="Jackson A.C."/>
            <person name="Ott S."/>
            <person name="Harrison R.J."/>
            <person name="Clarkson J.P."/>
        </authorList>
    </citation>
    <scope>NUCLEOTIDE SEQUENCE [LARGE SCALE GENOMIC DNA]</scope>
    <source>
        <strain evidence="1 2">FoC_Fus2</strain>
    </source>
</reference>
<dbReference type="EMBL" id="MRCU01000002">
    <property type="protein sequence ID" value="RKK24336.1"/>
    <property type="molecule type" value="Genomic_DNA"/>
</dbReference>
<gene>
    <name evidence="1" type="ORF">BFJ65_g2280</name>
</gene>